<accession>D6U8Q7</accession>
<dbReference type="STRING" id="485913.Krac_0095"/>
<keyword evidence="2" id="KW-1185">Reference proteome</keyword>
<dbReference type="RefSeq" id="WP_007923576.1">
    <property type="nucleotide sequence ID" value="NZ_ADVG01000006.1"/>
</dbReference>
<proteinExistence type="predicted"/>
<organism evidence="1 2">
    <name type="scientific">Ktedonobacter racemifer DSM 44963</name>
    <dbReference type="NCBI Taxonomy" id="485913"/>
    <lineage>
        <taxon>Bacteria</taxon>
        <taxon>Bacillati</taxon>
        <taxon>Chloroflexota</taxon>
        <taxon>Ktedonobacteria</taxon>
        <taxon>Ktedonobacterales</taxon>
        <taxon>Ktedonobacteraceae</taxon>
        <taxon>Ktedonobacter</taxon>
    </lineage>
</organism>
<protein>
    <submittedName>
        <fullName evidence="1">Uncharacterized protein</fullName>
    </submittedName>
</protein>
<reference evidence="1 2" key="1">
    <citation type="journal article" date="2011" name="Stand. Genomic Sci.">
        <title>Non-contiguous finished genome sequence and contextual data of the filamentous soil bacterium Ktedonobacter racemifer type strain (SOSP1-21).</title>
        <authorList>
            <person name="Chang Y.J."/>
            <person name="Land M."/>
            <person name="Hauser L."/>
            <person name="Chertkov O."/>
            <person name="Del Rio T.G."/>
            <person name="Nolan M."/>
            <person name="Copeland A."/>
            <person name="Tice H."/>
            <person name="Cheng J.F."/>
            <person name="Lucas S."/>
            <person name="Han C."/>
            <person name="Goodwin L."/>
            <person name="Pitluck S."/>
            <person name="Ivanova N."/>
            <person name="Ovchinikova G."/>
            <person name="Pati A."/>
            <person name="Chen A."/>
            <person name="Palaniappan K."/>
            <person name="Mavromatis K."/>
            <person name="Liolios K."/>
            <person name="Brettin T."/>
            <person name="Fiebig A."/>
            <person name="Rohde M."/>
            <person name="Abt B."/>
            <person name="Goker M."/>
            <person name="Detter J.C."/>
            <person name="Woyke T."/>
            <person name="Bristow J."/>
            <person name="Eisen J.A."/>
            <person name="Markowitz V."/>
            <person name="Hugenholtz P."/>
            <person name="Kyrpides N.C."/>
            <person name="Klenk H.P."/>
            <person name="Lapidus A."/>
        </authorList>
    </citation>
    <scope>NUCLEOTIDE SEQUENCE [LARGE SCALE GENOMIC DNA]</scope>
    <source>
        <strain evidence="2">DSM 44963</strain>
    </source>
</reference>
<comment type="caution">
    <text evidence="1">The sequence shown here is derived from an EMBL/GenBank/DDBJ whole genome shotgun (WGS) entry which is preliminary data.</text>
</comment>
<dbReference type="Proteomes" id="UP000004508">
    <property type="component" value="Unassembled WGS sequence"/>
</dbReference>
<gene>
    <name evidence="1" type="ORF">Krac_0095</name>
</gene>
<dbReference type="InParanoid" id="D6U8Q7"/>
<sequence>MNHFLAELIALLIGMFDRDAKGIVIRHCAAIPRWNPHYQPHAEQEDRYYVEIELNYPANEAGEAAYEHIRSMEHMLEYLKGIGVTEEKIKERGPYIQQYCHMFDDPNEEDSGAPTNPAYIDGCFSVEREWYEED</sequence>
<dbReference type="AlphaFoldDB" id="D6U8Q7"/>
<evidence type="ECO:0000313" key="1">
    <source>
        <dbReference type="EMBL" id="EFH79617.1"/>
    </source>
</evidence>
<dbReference type="EMBL" id="ADVG01000006">
    <property type="protein sequence ID" value="EFH79617.1"/>
    <property type="molecule type" value="Genomic_DNA"/>
</dbReference>
<name>D6U8Q7_KTERA</name>
<evidence type="ECO:0000313" key="2">
    <source>
        <dbReference type="Proteomes" id="UP000004508"/>
    </source>
</evidence>